<accession>A0ABS6MI50</accession>
<keyword evidence="1" id="KW-1133">Transmembrane helix</keyword>
<evidence type="ECO:0008006" key="4">
    <source>
        <dbReference type="Google" id="ProtNLM"/>
    </source>
</evidence>
<feature type="transmembrane region" description="Helical" evidence="1">
    <location>
        <begin position="107"/>
        <end position="128"/>
    </location>
</feature>
<dbReference type="RefSeq" id="WP_217666789.1">
    <property type="nucleotide sequence ID" value="NZ_JAHRID010000001.1"/>
</dbReference>
<gene>
    <name evidence="2" type="ORF">KQY15_02190</name>
</gene>
<comment type="caution">
    <text evidence="2">The sequence shown here is derived from an EMBL/GenBank/DDBJ whole genome shotgun (WGS) entry which is preliminary data.</text>
</comment>
<proteinExistence type="predicted"/>
<evidence type="ECO:0000256" key="1">
    <source>
        <dbReference type="SAM" id="Phobius"/>
    </source>
</evidence>
<dbReference type="EMBL" id="JAHRID010000001">
    <property type="protein sequence ID" value="MBV2127907.1"/>
    <property type="molecule type" value="Genomic_DNA"/>
</dbReference>
<reference evidence="2 3" key="1">
    <citation type="submission" date="2021-06" db="EMBL/GenBank/DDBJ databases">
        <title>Rheinheimera indica sp. nov., isolated from deep-sea sediment.</title>
        <authorList>
            <person name="Wang Z."/>
            <person name="Zhang X.-Y."/>
        </authorList>
    </citation>
    <scope>NUCLEOTIDE SEQUENCE [LARGE SCALE GENOMIC DNA]</scope>
    <source>
        <strain evidence="2 3">SM2107</strain>
    </source>
</reference>
<name>A0ABS6MI50_9GAMM</name>
<evidence type="ECO:0000313" key="3">
    <source>
        <dbReference type="Proteomes" id="UP000704611"/>
    </source>
</evidence>
<dbReference type="Proteomes" id="UP000704611">
    <property type="component" value="Unassembled WGS sequence"/>
</dbReference>
<evidence type="ECO:0000313" key="2">
    <source>
        <dbReference type="EMBL" id="MBV2127907.1"/>
    </source>
</evidence>
<keyword evidence="3" id="KW-1185">Reference proteome</keyword>
<keyword evidence="1" id="KW-0812">Transmembrane</keyword>
<organism evidence="2 3">
    <name type="scientific">Arsukibacterium indicum</name>
    <dbReference type="NCBI Taxonomy" id="2848612"/>
    <lineage>
        <taxon>Bacteria</taxon>
        <taxon>Pseudomonadati</taxon>
        <taxon>Pseudomonadota</taxon>
        <taxon>Gammaproteobacteria</taxon>
        <taxon>Chromatiales</taxon>
        <taxon>Chromatiaceae</taxon>
        <taxon>Arsukibacterium</taxon>
    </lineage>
</organism>
<keyword evidence="1" id="KW-0472">Membrane</keyword>
<protein>
    <recommendedName>
        <fullName evidence="4">SMODS and SLOG-associating 2TM effector domain-containing protein</fullName>
    </recommendedName>
</protein>
<sequence>MAQEHKATIEKQIESWGAKKHLVSAKEYEDVLTQAMIDLIETDRHDNSDKKSASELVAYFKANASNKSQSYREVKQKYILALNHWEKALDADARFLRANKKFNVQAVITRIFTTLAVGFSIMLVYWVAHCIGIPMPLMRMPG</sequence>